<gene>
    <name evidence="1" type="ORF">F2P45_18725</name>
</gene>
<evidence type="ECO:0000313" key="2">
    <source>
        <dbReference type="Proteomes" id="UP000609726"/>
    </source>
</evidence>
<organism evidence="1 2">
    <name type="scientific">Massilia mucilaginosa</name>
    <dbReference type="NCBI Taxonomy" id="2609282"/>
    <lineage>
        <taxon>Bacteria</taxon>
        <taxon>Pseudomonadati</taxon>
        <taxon>Pseudomonadota</taxon>
        <taxon>Betaproteobacteria</taxon>
        <taxon>Burkholderiales</taxon>
        <taxon>Oxalobacteraceae</taxon>
        <taxon>Telluria group</taxon>
        <taxon>Massilia</taxon>
    </lineage>
</organism>
<reference evidence="1 2" key="1">
    <citation type="submission" date="2019-10" db="EMBL/GenBank/DDBJ databases">
        <title>Taxonomy of Antarctic Massilia spp.: description of Massilia rubra sp. nov., Massilia aquatica sp. nov., Massilia mucilaginosa sp. nov., Massilia frigida sp. nov. isolated from streams, lakes and regoliths.</title>
        <authorList>
            <person name="Holochova P."/>
            <person name="Sedlacek I."/>
            <person name="Kralova S."/>
            <person name="Maslanova I."/>
            <person name="Busse H.-J."/>
            <person name="Stankova E."/>
            <person name="Vrbovska V."/>
            <person name="Kovarovic V."/>
            <person name="Bartak M."/>
            <person name="Svec P."/>
            <person name="Pantucek R."/>
        </authorList>
    </citation>
    <scope>NUCLEOTIDE SEQUENCE [LARGE SCALE GENOMIC DNA]</scope>
    <source>
        <strain evidence="1 2">CCM 8733</strain>
    </source>
</reference>
<sequence length="93" mass="10072">MQINLAHIKARSASGGAINYAVFDARSSSGMSSDNELLLAQLTARARSAGLRVDQSALAYNHNGRIQFFGSRHLVDHLAQQGGVPRWTHKIDA</sequence>
<accession>A0ABX0NW84</accession>
<comment type="caution">
    <text evidence="1">The sequence shown here is derived from an EMBL/GenBank/DDBJ whole genome shotgun (WGS) entry which is preliminary data.</text>
</comment>
<dbReference type="Proteomes" id="UP000609726">
    <property type="component" value="Unassembled WGS sequence"/>
</dbReference>
<protein>
    <submittedName>
        <fullName evidence="1">Uncharacterized protein</fullName>
    </submittedName>
</protein>
<proteinExistence type="predicted"/>
<dbReference type="EMBL" id="WHJH01000023">
    <property type="protein sequence ID" value="NHZ91036.1"/>
    <property type="molecule type" value="Genomic_DNA"/>
</dbReference>
<keyword evidence="2" id="KW-1185">Reference proteome</keyword>
<name>A0ABX0NW84_9BURK</name>
<evidence type="ECO:0000313" key="1">
    <source>
        <dbReference type="EMBL" id="NHZ91036.1"/>
    </source>
</evidence>